<evidence type="ECO:0000313" key="1">
    <source>
        <dbReference type="EMBL" id="EOB04199.1"/>
    </source>
</evidence>
<accession>R0LEW4</accession>
<dbReference type="AlphaFoldDB" id="R0LEW4"/>
<proteinExistence type="predicted"/>
<sequence>MVCVQASLLVEELVAAGYLLLSVGFIGIRGLGEASCRVGMPARGCAPDGKCQQRAAPSRTTNPDRQAQSWVLSVDEHPCGCFAEKVSDSQCSGWVCQVTEVEIFLWHGCTSCVFKLRLPRTLPEGRLVIQKQPCHVVTDPHTHPNDYSSWHFGEVTGLFRVMNLLFQFTSRFELLPCMPVLTQGRSLAWEMLPSSSLTRIRAACVRCHAEKLLLCVEGELLVQCSASRGFCWYSWPQTASVPVLSTVCRVADLWAFSALSSAGLARRCFMGLHVTARKNLLGYCNLVSFSLEKHTDLEEQFF</sequence>
<organism evidence="1 2">
    <name type="scientific">Anas platyrhynchos</name>
    <name type="common">Mallard</name>
    <name type="synonym">Anas boschas</name>
    <dbReference type="NCBI Taxonomy" id="8839"/>
    <lineage>
        <taxon>Eukaryota</taxon>
        <taxon>Metazoa</taxon>
        <taxon>Chordata</taxon>
        <taxon>Craniata</taxon>
        <taxon>Vertebrata</taxon>
        <taxon>Euteleostomi</taxon>
        <taxon>Archelosauria</taxon>
        <taxon>Archosauria</taxon>
        <taxon>Dinosauria</taxon>
        <taxon>Saurischia</taxon>
        <taxon>Theropoda</taxon>
        <taxon>Coelurosauria</taxon>
        <taxon>Aves</taxon>
        <taxon>Neognathae</taxon>
        <taxon>Galloanserae</taxon>
        <taxon>Anseriformes</taxon>
        <taxon>Anatidae</taxon>
        <taxon>Anatinae</taxon>
        <taxon>Anas</taxon>
    </lineage>
</organism>
<reference evidence="2" key="1">
    <citation type="journal article" date="2013" name="Nat. Genet.">
        <title>The duck genome and transcriptome provide insight into an avian influenza virus reservoir species.</title>
        <authorList>
            <person name="Huang Y."/>
            <person name="Li Y."/>
            <person name="Burt D.W."/>
            <person name="Chen H."/>
            <person name="Zhang Y."/>
            <person name="Qian W."/>
            <person name="Kim H."/>
            <person name="Gan S."/>
            <person name="Zhao Y."/>
            <person name="Li J."/>
            <person name="Yi K."/>
            <person name="Feng H."/>
            <person name="Zhu P."/>
            <person name="Li B."/>
            <person name="Liu Q."/>
            <person name="Fairley S."/>
            <person name="Magor K.E."/>
            <person name="Du Z."/>
            <person name="Hu X."/>
            <person name="Goodman L."/>
            <person name="Tafer H."/>
            <person name="Vignal A."/>
            <person name="Lee T."/>
            <person name="Kim K.W."/>
            <person name="Sheng Z."/>
            <person name="An Y."/>
            <person name="Searle S."/>
            <person name="Herrero J."/>
            <person name="Groenen M.A."/>
            <person name="Crooijmans R.P."/>
            <person name="Faraut T."/>
            <person name="Cai Q."/>
            <person name="Webster R.G."/>
            <person name="Aldridge J.R."/>
            <person name="Warren W.C."/>
            <person name="Bartschat S."/>
            <person name="Kehr S."/>
            <person name="Marz M."/>
            <person name="Stadler P.F."/>
            <person name="Smith J."/>
            <person name="Kraus R.H."/>
            <person name="Zhao Y."/>
            <person name="Ren L."/>
            <person name="Fei J."/>
            <person name="Morisson M."/>
            <person name="Kaiser P."/>
            <person name="Griffin D.K."/>
            <person name="Rao M."/>
            <person name="Pitel F."/>
            <person name="Wang J."/>
            <person name="Li N."/>
        </authorList>
    </citation>
    <scope>NUCLEOTIDE SEQUENCE [LARGE SCALE GENOMIC DNA]</scope>
</reference>
<dbReference type="EMBL" id="KB742808">
    <property type="protein sequence ID" value="EOB04199.1"/>
    <property type="molecule type" value="Genomic_DNA"/>
</dbReference>
<evidence type="ECO:0000313" key="2">
    <source>
        <dbReference type="Proteomes" id="UP000296049"/>
    </source>
</evidence>
<gene>
    <name evidence="1" type="ORF">Anapl_00190</name>
</gene>
<keyword evidence="2" id="KW-1185">Reference proteome</keyword>
<dbReference type="Proteomes" id="UP000296049">
    <property type="component" value="Unassembled WGS sequence"/>
</dbReference>
<protein>
    <submittedName>
        <fullName evidence="1">Uncharacterized protein</fullName>
    </submittedName>
</protein>
<name>R0LEW4_ANAPL</name>